<protein>
    <recommendedName>
        <fullName evidence="6">Lipid A biosynthesis myristoyltransferase</fullName>
        <ecNumber evidence="6">2.3.1.243</ecNumber>
    </recommendedName>
    <alternativeName>
        <fullName evidence="6">Kdo(2)-lauroyl-lipid IV(A) myristoyltransferase</fullName>
    </alternativeName>
</protein>
<comment type="pathway">
    <text evidence="6">Bacterial outer membrane biogenesis; lipopolysaccharide biosynthesis.</text>
</comment>
<name>A0A765TEF0_ECOLX</name>
<keyword evidence="4 6" id="KW-0472">Membrane</keyword>
<dbReference type="AlphaFoldDB" id="A0A765TEF0"/>
<feature type="transmembrane region" description="Helical" evidence="6">
    <location>
        <begin position="21"/>
        <end position="41"/>
    </location>
</feature>
<sequence>MKNSKTEFIPRFRKALLLPRYWLTWLGLAIIGVFAGIPPSLRDPVLEKLGVLAGRLGKNARQRARINLSLCFPEYSHKEREKIINAMFATAPQAIVLMAELALFGADKISHRIRWNGLNSIEGIAHNNGKVIFLVPHAWGVDIPAMLMAASGRKVAAMFHNQKNPVVDYVWNIARRRFGGRLHARDDGIRAFVQSVRSGYWGYYLPDQDHGPEVSEFADFFATYKATLPVTERLRRISRAHIIPLFPVYDGKTHQLTINVRPPLAVMNDCCDTQIARQINEVIEKFVRPHPEQYTWILKFLKTRKAGEEDPY</sequence>
<keyword evidence="6" id="KW-1133">Transmembrane helix</keyword>
<evidence type="ECO:0000313" key="7">
    <source>
        <dbReference type="EMBL" id="HAG5772933.1"/>
    </source>
</evidence>
<keyword evidence="6" id="KW-0448">Lipopolysaccharide biosynthesis</keyword>
<evidence type="ECO:0000256" key="6">
    <source>
        <dbReference type="HAMAP-Rule" id="MF_01944"/>
    </source>
</evidence>
<comment type="function">
    <text evidence="6">Catalyzes the transfer of myristate from myristoyl-[acyl-carrier-protein] (ACP) to Kdo(2)-(lauroyl)-lipid IV(A) to form Kdo(2)-lipid A.</text>
</comment>
<dbReference type="PIRSF" id="PIRSF026649">
    <property type="entry name" value="MsbB"/>
    <property type="match status" value="1"/>
</dbReference>
<dbReference type="EC" id="2.3.1.243" evidence="6"/>
<evidence type="ECO:0000256" key="1">
    <source>
        <dbReference type="ARBA" id="ARBA00022475"/>
    </source>
</evidence>
<dbReference type="PANTHER" id="PTHR30606">
    <property type="entry name" value="LIPID A BIOSYNTHESIS LAUROYL ACYLTRANSFERASE"/>
    <property type="match status" value="1"/>
</dbReference>
<dbReference type="UniPathway" id="UPA00360">
    <property type="reaction ID" value="UER00486"/>
</dbReference>
<dbReference type="NCBIfam" id="NF006507">
    <property type="entry name" value="PRK08943.1"/>
    <property type="match status" value="1"/>
</dbReference>
<evidence type="ECO:0000256" key="3">
    <source>
        <dbReference type="ARBA" id="ARBA00022679"/>
    </source>
</evidence>
<evidence type="ECO:0000256" key="5">
    <source>
        <dbReference type="ARBA" id="ARBA00023315"/>
    </source>
</evidence>
<keyword evidence="1 6" id="KW-1003">Cell membrane</keyword>
<dbReference type="CDD" id="cd07984">
    <property type="entry name" value="LPLAT_LABLAT-like"/>
    <property type="match status" value="1"/>
</dbReference>
<keyword evidence="6" id="KW-0812">Transmembrane</keyword>
<gene>
    <name evidence="6 7" type="primary">lpxM</name>
    <name evidence="7" type="synonym">msbB</name>
    <name evidence="7" type="ORF">GGB84_004715</name>
</gene>
<dbReference type="Pfam" id="PF03279">
    <property type="entry name" value="Lip_A_acyltrans"/>
    <property type="match status" value="1"/>
</dbReference>
<dbReference type="InterPro" id="IPR004960">
    <property type="entry name" value="LipA_acyltrans"/>
</dbReference>
<comment type="similarity">
    <text evidence="6">Belongs to the LpxL/LpxM/LpxP family. LpxM subfamily.</text>
</comment>
<proteinExistence type="inferred from homology"/>
<feature type="short sequence motif" description="HXXXXD motif" evidence="6">
    <location>
        <begin position="137"/>
        <end position="142"/>
    </location>
</feature>
<accession>A0A765TEF0</accession>
<reference evidence="7" key="1">
    <citation type="journal article" date="2018" name="Genome Biol.">
        <title>SKESA: strategic k-mer extension for scrupulous assemblies.</title>
        <authorList>
            <person name="Souvorov A."/>
            <person name="Agarwala R."/>
            <person name="Lipman D.J."/>
        </authorList>
    </citation>
    <scope>NUCLEOTIDE SEQUENCE [LARGE SCALE GENOMIC DNA]</scope>
    <source>
        <strain evidence="7">1839</strain>
    </source>
</reference>
<keyword evidence="2 6" id="KW-0997">Cell inner membrane</keyword>
<reference evidence="7" key="2">
    <citation type="submission" date="2020-02" db="EMBL/GenBank/DDBJ databases">
        <authorList>
            <consortium name="NCBI Pathogen Detection Project"/>
        </authorList>
    </citation>
    <scope>NUCLEOTIDE SEQUENCE</scope>
    <source>
        <strain evidence="7">1839</strain>
    </source>
</reference>
<comment type="caution">
    <text evidence="7">The sequence shown here is derived from an EMBL/GenBank/DDBJ whole genome shotgun (WGS) entry which is preliminary data.</text>
</comment>
<organism evidence="7">
    <name type="scientific">Escherichia coli</name>
    <dbReference type="NCBI Taxonomy" id="562"/>
    <lineage>
        <taxon>Bacteria</taxon>
        <taxon>Pseudomonadati</taxon>
        <taxon>Pseudomonadota</taxon>
        <taxon>Gammaproteobacteria</taxon>
        <taxon>Enterobacterales</taxon>
        <taxon>Enterobacteriaceae</taxon>
        <taxon>Escherichia</taxon>
    </lineage>
</organism>
<dbReference type="GO" id="GO:0009103">
    <property type="term" value="P:lipopolysaccharide biosynthetic process"/>
    <property type="evidence" value="ECO:0007669"/>
    <property type="project" value="UniProtKB-UniRule"/>
</dbReference>
<keyword evidence="5 6" id="KW-0012">Acyltransferase</keyword>
<dbReference type="EMBL" id="DAAYTU010000051">
    <property type="protein sequence ID" value="HAG5772933.1"/>
    <property type="molecule type" value="Genomic_DNA"/>
</dbReference>
<comment type="subcellular location">
    <subcellularLocation>
        <location evidence="6">Cell inner membrane</location>
        <topology evidence="6">Single-pass membrane protein</topology>
    </subcellularLocation>
</comment>
<dbReference type="UniPathway" id="UPA00030"/>
<dbReference type="NCBIfam" id="TIGR02208">
    <property type="entry name" value="lipid_A_msbB"/>
    <property type="match status" value="1"/>
</dbReference>
<dbReference type="GO" id="GO:0019107">
    <property type="term" value="F:myristoyltransferase activity"/>
    <property type="evidence" value="ECO:0007669"/>
    <property type="project" value="UniProtKB-UniRule"/>
</dbReference>
<comment type="catalytic activity">
    <reaction evidence="6">
        <text>alpha-Kdo-(2-&gt;4)-alpha-Kdo-(2-&gt;6)-(dodecanoyl)-lipid IVA (E. coli) + tetradecanoyl-[ACP] = alpha-Kdo-(2-&gt;4)-alpha-Kdo-(2-&gt;6)-lipid A (E. coli) + holo-[ACP]</text>
        <dbReference type="Rhea" id="RHEA:28438"/>
        <dbReference type="Rhea" id="RHEA-COMP:9648"/>
        <dbReference type="Rhea" id="RHEA-COMP:9685"/>
        <dbReference type="ChEBI" id="CHEBI:58540"/>
        <dbReference type="ChEBI" id="CHEBI:61524"/>
        <dbReference type="ChEBI" id="CHEBI:64479"/>
        <dbReference type="ChEBI" id="CHEBI:78477"/>
        <dbReference type="EC" id="2.3.1.243"/>
    </reaction>
</comment>
<dbReference type="GO" id="GO:0036104">
    <property type="term" value="P:Kdo2-lipid A biosynthetic process"/>
    <property type="evidence" value="ECO:0007669"/>
    <property type="project" value="UniProtKB-UniRule"/>
</dbReference>
<keyword evidence="3 6" id="KW-0808">Transferase</keyword>
<evidence type="ECO:0000256" key="4">
    <source>
        <dbReference type="ARBA" id="ARBA00023136"/>
    </source>
</evidence>
<dbReference type="GO" id="GO:0005886">
    <property type="term" value="C:plasma membrane"/>
    <property type="evidence" value="ECO:0007669"/>
    <property type="project" value="UniProtKB-SubCell"/>
</dbReference>
<dbReference type="PANTHER" id="PTHR30606:SF4">
    <property type="entry name" value="LIPID A BIOSYNTHESIS MYRISTOYLTRANSFERASE"/>
    <property type="match status" value="1"/>
</dbReference>
<dbReference type="GO" id="GO:0009276">
    <property type="term" value="C:Gram-negative-bacterium-type cell wall"/>
    <property type="evidence" value="ECO:0007669"/>
    <property type="project" value="InterPro"/>
</dbReference>
<evidence type="ECO:0000256" key="2">
    <source>
        <dbReference type="ARBA" id="ARBA00022519"/>
    </source>
</evidence>
<dbReference type="InterPro" id="IPR011921">
    <property type="entry name" value="Lipid_A_MsbB"/>
</dbReference>
<dbReference type="HAMAP" id="MF_01944">
    <property type="entry name" value="Lipid_A_LpxM"/>
    <property type="match status" value="1"/>
</dbReference>
<comment type="pathway">
    <text evidence="6">Glycolipid biosynthesis; KDO(2)-lipid A biosynthesis; KDO(2)-lipid A from CMP-3-deoxy-D-manno-octulosonate and lipid IV(A): step 4/4.</text>
</comment>